<organism evidence="1 2">
    <name type="scientific">Spirosoma pollinicola</name>
    <dbReference type="NCBI Taxonomy" id="2057025"/>
    <lineage>
        <taxon>Bacteria</taxon>
        <taxon>Pseudomonadati</taxon>
        <taxon>Bacteroidota</taxon>
        <taxon>Cytophagia</taxon>
        <taxon>Cytophagales</taxon>
        <taxon>Cytophagaceae</taxon>
        <taxon>Spirosoma</taxon>
    </lineage>
</organism>
<protein>
    <submittedName>
        <fullName evidence="1">Uncharacterized protein</fullName>
    </submittedName>
</protein>
<dbReference type="RefSeq" id="WP_100990418.1">
    <property type="nucleotide sequence ID" value="NZ_CP025096.1"/>
</dbReference>
<accession>A0A2K8Z3B1</accession>
<dbReference type="PROSITE" id="PS51257">
    <property type="entry name" value="PROKAR_LIPOPROTEIN"/>
    <property type="match status" value="1"/>
</dbReference>
<proteinExistence type="predicted"/>
<evidence type="ECO:0000313" key="1">
    <source>
        <dbReference type="EMBL" id="AUD04352.1"/>
    </source>
</evidence>
<keyword evidence="2" id="KW-1185">Reference proteome</keyword>
<reference evidence="1 2" key="1">
    <citation type="submission" date="2017-11" db="EMBL/GenBank/DDBJ databases">
        <title>Taxonomic description and genome sequences of Spirosoma HA7 sp. nov., isolated from pollen microhabitat of Corylus avellana.</title>
        <authorList>
            <person name="Ambika Manirajan B."/>
            <person name="Suarez C."/>
            <person name="Ratering S."/>
            <person name="Geissler-Plaum R."/>
            <person name="Cardinale M."/>
            <person name="Sylvia S."/>
        </authorList>
    </citation>
    <scope>NUCLEOTIDE SEQUENCE [LARGE SCALE GENOMIC DNA]</scope>
    <source>
        <strain evidence="1 2">HA7</strain>
    </source>
</reference>
<dbReference type="Proteomes" id="UP000232883">
    <property type="component" value="Chromosome"/>
</dbReference>
<sequence length="532" mass="56557">MTIKNYTVWPRLVKGVVMTIAAVALGTACQDLKDIQKLDPLKGVVFKINYEPSPTALQGLVVDAKTGEALSVPVQVNIYGPDASRVLTYEGVATTSFKSPKADLFLGLKGVVPTTAKPAELRIVVDAPGYIASSIYLFVDKAKPEPFEIRLVKENAPVGGVAIKQDVVETSATGAVKSDETITTPISASMTTSVTVQIPANTQLKDAKGQVVTGNLTAQVATFSSRMESSLQAFPGGFTTRVNKDDQGGANVVGTFTTAGFVSIELANASGQVVTTFSQPVTVNATVDNTMTNPETGQKLKSGDLIPVFSYNELTGEWVYERDAAVKQSSNVLQVAIPITHLSGYSLSFWAPSGASCAEGGQWTITGKPDGKPLNWTLYNGDQIYQSGSTAGNTISFPRPFSGAARLDLFSPDGKQIGTSTVSKLCGTHTVSVVYPVNLIDLDVAISAYCENKSDVQITPSAWVKYRKLGTNNWQQSFLTSGKGKLVGLEPNADYEAGVQYNGFNPITINAGQNTGTRMIEIKFSKDVSICQ</sequence>
<name>A0A2K8Z3B1_9BACT</name>
<dbReference type="EMBL" id="CP025096">
    <property type="protein sequence ID" value="AUD04352.1"/>
    <property type="molecule type" value="Genomic_DNA"/>
</dbReference>
<dbReference type="KEGG" id="spir:CWM47_22410"/>
<gene>
    <name evidence="1" type="ORF">CWM47_22410</name>
</gene>
<dbReference type="OrthoDB" id="973569at2"/>
<dbReference type="AlphaFoldDB" id="A0A2K8Z3B1"/>
<evidence type="ECO:0000313" key="2">
    <source>
        <dbReference type="Proteomes" id="UP000232883"/>
    </source>
</evidence>